<evidence type="ECO:0000313" key="3">
    <source>
        <dbReference type="EMBL" id="TFE30798.1"/>
    </source>
</evidence>
<dbReference type="OrthoDB" id="2678624at2"/>
<name>A0A4Y8M6S5_9BACL</name>
<feature type="chain" id="PRO_5038772800" evidence="2">
    <location>
        <begin position="30"/>
        <end position="242"/>
    </location>
</feature>
<dbReference type="Proteomes" id="UP000297900">
    <property type="component" value="Unassembled WGS sequence"/>
</dbReference>
<accession>A0A4Y8M6S5</accession>
<proteinExistence type="predicted"/>
<sequence>MHRYFHAKLKIWGSLLLSASLVSCSSSLTEQPAAQESGDPPAITLPVLTPPQKDKVDTRTNSPSQEIAASPLPSDVKDEKPEIDPAVSTPAVEASTIQPQSTEPVTASDQAFEPKSPSLAGIKLGASDKDVIRKYGLPIDTYPLPGDKITIDIWEYADGFSIGLNESNKVVYVEIVSAKEGTGILGLFCGMDGTQASELLGIESDAQTNVLSVEVAGGWIKLDLDPDTQKVLSLKLLGREIQ</sequence>
<gene>
    <name evidence="3" type="ORF">E2980_03195</name>
</gene>
<keyword evidence="4" id="KW-1185">Reference proteome</keyword>
<evidence type="ECO:0000313" key="4">
    <source>
        <dbReference type="Proteomes" id="UP000297900"/>
    </source>
</evidence>
<feature type="region of interest" description="Disordered" evidence="1">
    <location>
        <begin position="30"/>
        <end position="119"/>
    </location>
</feature>
<evidence type="ECO:0000256" key="1">
    <source>
        <dbReference type="SAM" id="MobiDB-lite"/>
    </source>
</evidence>
<comment type="caution">
    <text evidence="3">The sequence shown here is derived from an EMBL/GenBank/DDBJ whole genome shotgun (WGS) entry which is preliminary data.</text>
</comment>
<keyword evidence="2" id="KW-0732">Signal</keyword>
<evidence type="ECO:0000256" key="2">
    <source>
        <dbReference type="SAM" id="SignalP"/>
    </source>
</evidence>
<organism evidence="3 4">
    <name type="scientific">Cohnella luojiensis</name>
    <dbReference type="NCBI Taxonomy" id="652876"/>
    <lineage>
        <taxon>Bacteria</taxon>
        <taxon>Bacillati</taxon>
        <taxon>Bacillota</taxon>
        <taxon>Bacilli</taxon>
        <taxon>Bacillales</taxon>
        <taxon>Paenibacillaceae</taxon>
        <taxon>Cohnella</taxon>
    </lineage>
</organism>
<dbReference type="RefSeq" id="WP_135150677.1">
    <property type="nucleotide sequence ID" value="NZ_SOMN01000002.1"/>
</dbReference>
<reference evidence="3 4" key="1">
    <citation type="submission" date="2019-03" db="EMBL/GenBank/DDBJ databases">
        <title>Cohnella endophytica sp. nov., a novel endophytic bacterium isolated from bark of Sonneratia apetala.</title>
        <authorList>
            <person name="Tuo L."/>
        </authorList>
    </citation>
    <scope>NUCLEOTIDE SEQUENCE [LARGE SCALE GENOMIC DNA]</scope>
    <source>
        <strain evidence="3 4">CCTCC AB 208254</strain>
    </source>
</reference>
<dbReference type="AlphaFoldDB" id="A0A4Y8M6S5"/>
<dbReference type="EMBL" id="SOMN01000002">
    <property type="protein sequence ID" value="TFE30798.1"/>
    <property type="molecule type" value="Genomic_DNA"/>
</dbReference>
<feature type="signal peptide" evidence="2">
    <location>
        <begin position="1"/>
        <end position="29"/>
    </location>
</feature>
<dbReference type="PROSITE" id="PS51257">
    <property type="entry name" value="PROKAR_LIPOPROTEIN"/>
    <property type="match status" value="1"/>
</dbReference>
<feature type="compositionally biased region" description="Polar residues" evidence="1">
    <location>
        <begin position="95"/>
        <end position="109"/>
    </location>
</feature>
<protein>
    <submittedName>
        <fullName evidence="3">Uncharacterized protein</fullName>
    </submittedName>
</protein>